<dbReference type="PROSITE" id="PS00845">
    <property type="entry name" value="CAP_GLY_1"/>
    <property type="match status" value="1"/>
</dbReference>
<comment type="caution">
    <text evidence="3">The sequence shown here is derived from an EMBL/GenBank/DDBJ whole genome shotgun (WGS) entry which is preliminary data.</text>
</comment>
<dbReference type="AlphaFoldDB" id="A0A1R1PP01"/>
<dbReference type="PROSITE" id="PS50245">
    <property type="entry name" value="CAP_GLY_2"/>
    <property type="match status" value="1"/>
</dbReference>
<organism evidence="3 4">
    <name type="scientific">Zancudomyces culisetae</name>
    <name type="common">Gut fungus</name>
    <name type="synonym">Smittium culisetae</name>
    <dbReference type="NCBI Taxonomy" id="1213189"/>
    <lineage>
        <taxon>Eukaryota</taxon>
        <taxon>Fungi</taxon>
        <taxon>Fungi incertae sedis</taxon>
        <taxon>Zoopagomycota</taxon>
        <taxon>Kickxellomycotina</taxon>
        <taxon>Harpellomycetes</taxon>
        <taxon>Harpellales</taxon>
        <taxon>Legeriomycetaceae</taxon>
        <taxon>Zancudomyces</taxon>
    </lineage>
</organism>
<evidence type="ECO:0000259" key="2">
    <source>
        <dbReference type="PROSITE" id="PS50245"/>
    </source>
</evidence>
<feature type="compositionally biased region" description="Basic and acidic residues" evidence="1">
    <location>
        <begin position="230"/>
        <end position="239"/>
    </location>
</feature>
<feature type="compositionally biased region" description="Polar residues" evidence="1">
    <location>
        <begin position="51"/>
        <end position="61"/>
    </location>
</feature>
<dbReference type="SUPFAM" id="SSF74924">
    <property type="entry name" value="Cap-Gly domain"/>
    <property type="match status" value="1"/>
</dbReference>
<accession>A0A1R1PP01</accession>
<dbReference type="Proteomes" id="UP000188320">
    <property type="component" value="Unassembled WGS sequence"/>
</dbReference>
<evidence type="ECO:0000313" key="4">
    <source>
        <dbReference type="Proteomes" id="UP000188320"/>
    </source>
</evidence>
<feature type="domain" description="CAP-Gly" evidence="2">
    <location>
        <begin position="88"/>
        <end position="130"/>
    </location>
</feature>
<sequence>MEARPGSRTNNPIASGIGAKGAAKPNSPMPRFSTSIQQRAGANSPVPQTPPNNQASGQIAQSVEGKSKVEVGKLVLAQDKKGVVRFMGETSFSTGLWIGVELEEQLGKNDGSVQGVRYFDAKPGYGLFVRISQVKVMQEETNTTPTMESRKLPSKRASLNMKSPLSSLPMGFTGSSNRMGSTSRLSVSGRSSEYDSRPSTPQSSIHSSSTSLNRSRSATPNISSISDLAEQTREGKVPSEEASSAAAVKQNTDKNDMEEIEEIEETNNQEKHAVEQKDNAEEERKESGEGVGDVLESIREKEARYRRPTLSMGEAVMYEGESKIVKADQTVPLAQYEELKAKPSSSEKSARKTYPEGQRTDGRTAEDKKRVEKGTRAGAESGGDFGGRARGVGVDYYRERNGRGACGGIQTGDGYYERGNGGNGRED</sequence>
<feature type="compositionally biased region" description="Gly residues" evidence="1">
    <location>
        <begin position="380"/>
        <end position="390"/>
    </location>
</feature>
<feature type="region of interest" description="Disordered" evidence="1">
    <location>
        <begin position="140"/>
        <end position="308"/>
    </location>
</feature>
<feature type="compositionally biased region" description="Basic and acidic residues" evidence="1">
    <location>
        <begin position="348"/>
        <end position="375"/>
    </location>
</feature>
<name>A0A1R1PP01_ZANCU</name>
<dbReference type="SMART" id="SM01052">
    <property type="entry name" value="CAP_GLY"/>
    <property type="match status" value="1"/>
</dbReference>
<dbReference type="InterPro" id="IPR036859">
    <property type="entry name" value="CAP-Gly_dom_sf"/>
</dbReference>
<evidence type="ECO:0000313" key="3">
    <source>
        <dbReference type="EMBL" id="OMH82706.1"/>
    </source>
</evidence>
<reference evidence="4" key="1">
    <citation type="submission" date="2017-01" db="EMBL/GenBank/DDBJ databases">
        <authorList>
            <person name="Wang Y."/>
            <person name="White M."/>
            <person name="Kvist S."/>
            <person name="Moncalvo J.-M."/>
        </authorList>
    </citation>
    <scope>NUCLEOTIDE SEQUENCE [LARGE SCALE GENOMIC DNA]</scope>
    <source>
        <strain evidence="4">COL-18-3</strain>
    </source>
</reference>
<feature type="compositionally biased region" description="Low complexity" evidence="1">
    <location>
        <begin position="13"/>
        <end position="24"/>
    </location>
</feature>
<gene>
    <name evidence="3" type="ORF">AX774_g3804</name>
</gene>
<feature type="compositionally biased region" description="Basic and acidic residues" evidence="1">
    <location>
        <begin position="296"/>
        <end position="305"/>
    </location>
</feature>
<feature type="region of interest" description="Disordered" evidence="1">
    <location>
        <begin position="1"/>
        <end position="61"/>
    </location>
</feature>
<evidence type="ECO:0000256" key="1">
    <source>
        <dbReference type="SAM" id="MobiDB-lite"/>
    </source>
</evidence>
<dbReference type="PANTHER" id="PTHR18916:SF93">
    <property type="entry name" value="RESTIN HOMOLOG"/>
    <property type="match status" value="1"/>
</dbReference>
<proteinExistence type="predicted"/>
<protein>
    <submittedName>
        <fullName evidence="3">CAP-Gly domain-containing linker protein 1</fullName>
    </submittedName>
</protein>
<feature type="compositionally biased region" description="Acidic residues" evidence="1">
    <location>
        <begin position="258"/>
        <end position="267"/>
    </location>
</feature>
<feature type="compositionally biased region" description="Basic and acidic residues" evidence="1">
    <location>
        <begin position="268"/>
        <end position="288"/>
    </location>
</feature>
<feature type="compositionally biased region" description="Polar residues" evidence="1">
    <location>
        <begin position="32"/>
        <end position="41"/>
    </location>
</feature>
<dbReference type="InterPro" id="IPR000938">
    <property type="entry name" value="CAP-Gly_domain"/>
</dbReference>
<dbReference type="Gene3D" id="2.30.30.190">
    <property type="entry name" value="CAP Gly-rich-like domain"/>
    <property type="match status" value="1"/>
</dbReference>
<dbReference type="Pfam" id="PF01302">
    <property type="entry name" value="CAP_GLY"/>
    <property type="match status" value="1"/>
</dbReference>
<dbReference type="PANTHER" id="PTHR18916">
    <property type="entry name" value="DYNACTIN 1-RELATED MICROTUBULE-BINDING"/>
    <property type="match status" value="1"/>
</dbReference>
<feature type="compositionally biased region" description="Low complexity" evidence="1">
    <location>
        <begin position="180"/>
        <end position="219"/>
    </location>
</feature>
<dbReference type="OrthoDB" id="2130750at2759"/>
<dbReference type="EMBL" id="LSSK01000612">
    <property type="protein sequence ID" value="OMH82706.1"/>
    <property type="molecule type" value="Genomic_DNA"/>
</dbReference>
<keyword evidence="4" id="KW-1185">Reference proteome</keyword>
<feature type="region of interest" description="Disordered" evidence="1">
    <location>
        <begin position="337"/>
        <end position="427"/>
    </location>
</feature>